<keyword evidence="10" id="KW-0131">Cell cycle</keyword>
<dbReference type="Pfam" id="PF00651">
    <property type="entry name" value="BTB"/>
    <property type="match status" value="1"/>
</dbReference>
<dbReference type="Gene3D" id="2.120.10.80">
    <property type="entry name" value="Kelch-type beta propeller"/>
    <property type="match status" value="1"/>
</dbReference>
<dbReference type="InterPro" id="IPR006652">
    <property type="entry name" value="Kelch_1"/>
</dbReference>
<dbReference type="SMART" id="SM00875">
    <property type="entry name" value="BACK"/>
    <property type="match status" value="1"/>
</dbReference>
<gene>
    <name evidence="13" type="ORF">RIMI_LOCUS17094173</name>
</gene>
<evidence type="ECO:0000256" key="6">
    <source>
        <dbReference type="ARBA" id="ARBA00022737"/>
    </source>
</evidence>
<dbReference type="Pfam" id="PF01344">
    <property type="entry name" value="Kelch_1"/>
    <property type="match status" value="3"/>
</dbReference>
<organism evidence="13 14">
    <name type="scientific">Ranitomeya imitator</name>
    <name type="common">mimic poison frog</name>
    <dbReference type="NCBI Taxonomy" id="111125"/>
    <lineage>
        <taxon>Eukaryota</taxon>
        <taxon>Metazoa</taxon>
        <taxon>Chordata</taxon>
        <taxon>Craniata</taxon>
        <taxon>Vertebrata</taxon>
        <taxon>Euteleostomi</taxon>
        <taxon>Amphibia</taxon>
        <taxon>Batrachia</taxon>
        <taxon>Anura</taxon>
        <taxon>Neobatrachia</taxon>
        <taxon>Hyloidea</taxon>
        <taxon>Dendrobatidae</taxon>
        <taxon>Dendrobatinae</taxon>
        <taxon>Ranitomeya</taxon>
    </lineage>
</organism>
<reference evidence="13" key="1">
    <citation type="submission" date="2023-07" db="EMBL/GenBank/DDBJ databases">
        <authorList>
            <person name="Stuckert A."/>
        </authorList>
    </citation>
    <scope>NUCLEOTIDE SEQUENCE</scope>
</reference>
<evidence type="ECO:0000256" key="3">
    <source>
        <dbReference type="ARBA" id="ARBA00022441"/>
    </source>
</evidence>
<name>A0ABN9M6A8_9NEOB</name>
<keyword evidence="4" id="KW-0963">Cytoplasm</keyword>
<dbReference type="InterPro" id="IPR015915">
    <property type="entry name" value="Kelch-typ_b-propeller"/>
</dbReference>
<dbReference type="PANTHER" id="PTHR45632:SF17">
    <property type="entry name" value="KELCH-LIKE PROTEIN 31"/>
    <property type="match status" value="1"/>
</dbReference>
<evidence type="ECO:0000313" key="13">
    <source>
        <dbReference type="EMBL" id="CAJ0960018.1"/>
    </source>
</evidence>
<dbReference type="Gene3D" id="1.25.40.420">
    <property type="match status" value="1"/>
</dbReference>
<dbReference type="SMART" id="SM00612">
    <property type="entry name" value="Kelch"/>
    <property type="match status" value="5"/>
</dbReference>
<dbReference type="InterPro" id="IPR030577">
    <property type="entry name" value="BTB/POZ_KLHL21"/>
</dbReference>
<keyword evidence="6" id="KW-0677">Repeat</keyword>
<evidence type="ECO:0000256" key="1">
    <source>
        <dbReference type="ARBA" id="ARBA00004186"/>
    </source>
</evidence>
<feature type="domain" description="BTB" evidence="12">
    <location>
        <begin position="162"/>
        <end position="229"/>
    </location>
</feature>
<keyword evidence="7" id="KW-0498">Mitosis</keyword>
<comment type="subcellular location">
    <subcellularLocation>
        <location evidence="1">Cytoplasm</location>
        <location evidence="1">Cytoskeleton</location>
        <location evidence="1">Spindle</location>
    </subcellularLocation>
</comment>
<dbReference type="SUPFAM" id="SSF117281">
    <property type="entry name" value="Kelch motif"/>
    <property type="match status" value="1"/>
</dbReference>
<dbReference type="PROSITE" id="PS50097">
    <property type="entry name" value="BTB"/>
    <property type="match status" value="1"/>
</dbReference>
<dbReference type="SUPFAM" id="SSF54695">
    <property type="entry name" value="POZ domain"/>
    <property type="match status" value="1"/>
</dbReference>
<dbReference type="Pfam" id="PF07707">
    <property type="entry name" value="BACK"/>
    <property type="match status" value="1"/>
</dbReference>
<dbReference type="CDD" id="cd18250">
    <property type="entry name" value="BTB_POZ_KLHL21"/>
    <property type="match status" value="1"/>
</dbReference>
<dbReference type="InterPro" id="IPR011333">
    <property type="entry name" value="SKP1/BTB/POZ_sf"/>
</dbReference>
<dbReference type="InterPro" id="IPR000210">
    <property type="entry name" value="BTB/POZ_dom"/>
</dbReference>
<keyword evidence="9" id="KW-0206">Cytoskeleton</keyword>
<dbReference type="CDD" id="cd18460">
    <property type="entry name" value="BACK_KLHL21"/>
    <property type="match status" value="1"/>
</dbReference>
<dbReference type="SMART" id="SM00225">
    <property type="entry name" value="BTB"/>
    <property type="match status" value="1"/>
</dbReference>
<evidence type="ECO:0000256" key="9">
    <source>
        <dbReference type="ARBA" id="ARBA00023212"/>
    </source>
</evidence>
<dbReference type="PANTHER" id="PTHR45632">
    <property type="entry name" value="LD33804P"/>
    <property type="match status" value="1"/>
</dbReference>
<dbReference type="Gene3D" id="3.30.710.10">
    <property type="entry name" value="Potassium Channel Kv1.1, Chain A"/>
    <property type="match status" value="1"/>
</dbReference>
<evidence type="ECO:0000256" key="5">
    <source>
        <dbReference type="ARBA" id="ARBA00022618"/>
    </source>
</evidence>
<evidence type="ECO:0000256" key="4">
    <source>
        <dbReference type="ARBA" id="ARBA00022490"/>
    </source>
</evidence>
<evidence type="ECO:0000256" key="11">
    <source>
        <dbReference type="ARBA" id="ARBA00023877"/>
    </source>
</evidence>
<protein>
    <recommendedName>
        <fullName evidence="11">Kelch-like protein 21</fullName>
    </recommendedName>
</protein>
<proteinExistence type="predicted"/>
<comment type="caution">
    <text evidence="13">The sequence shown here is derived from an EMBL/GenBank/DDBJ whole genome shotgun (WGS) entry which is preliminary data.</text>
</comment>
<sequence length="731" mass="82990">MPIAAASLLGHCVVAGEMSHRQLSSDQRCRSSRVALEFLRGWYTDAIRALYVFAGRQISSHSGEGWHSAQYRRSAPLQRSAYSSPISNTATGPPWCYRYMAAAVGSVFYIYTYDPALTMDRALLSSSSPPGSADSSLPFFDSSHALHLLRGINELRTEQKFFDMTLSAGGHDFPCHRTVLAAASTYFRAMFAGTLKESQAERVELHHVTGPILGLLLDFCYTGRVTVTRENVEPLLQAADLLQFPSVKDACCAYLEQQLDVSNCLEIQDFAEAYACRSLAESTKRFILAHMAQLAQARELERLPWQRMLEYITDDRLCVDKEETAYQMVLRWVRADLPHRQHRWSELFQHVRLPFIRRFYLLAHVESDPLVYYSPSCLRLIGEARAFQSSEYDRHDLPCERMRPRPSTGLAEILVVVGGCDQDCDELVTVDCYNPHTGQWRYLAEFPDHLGGGYSITALGNDMYVTGGSDGSRLYDCVWRYNSSVNEWTEVSPMLKPHEYHSSTVLKGLLYVIASNSTECYDHTIDSWKSLRPMLYPMDNCSTTSCRGKLYAIGSLEGKETMVMQCYDPETDLWSLVNCGRLPPWSFAPKTVTLNGLIYFVRDDSAEVDVYSPLENEWNKIPPMKQVHVGGSLAALGGKLYVSGGYDNTFELSDVVEAFDPQSKEWCIVGHLPQPMFWHGSVSIFRQFMPYTQYSFDGVTLDNANHERNSVNLNRRRQHLHNHNLNELHRR</sequence>
<evidence type="ECO:0000256" key="8">
    <source>
        <dbReference type="ARBA" id="ARBA00022786"/>
    </source>
</evidence>
<evidence type="ECO:0000256" key="10">
    <source>
        <dbReference type="ARBA" id="ARBA00023306"/>
    </source>
</evidence>
<evidence type="ECO:0000313" key="14">
    <source>
        <dbReference type="Proteomes" id="UP001176940"/>
    </source>
</evidence>
<dbReference type="EMBL" id="CAUEEQ010049110">
    <property type="protein sequence ID" value="CAJ0960018.1"/>
    <property type="molecule type" value="Genomic_DNA"/>
</dbReference>
<keyword evidence="3" id="KW-0880">Kelch repeat</keyword>
<dbReference type="InterPro" id="IPR047069">
    <property type="entry name" value="KLHL21_BACK"/>
</dbReference>
<comment type="pathway">
    <text evidence="2">Protein modification; protein ubiquitination.</text>
</comment>
<keyword evidence="8" id="KW-0833">Ubl conjugation pathway</keyword>
<evidence type="ECO:0000256" key="2">
    <source>
        <dbReference type="ARBA" id="ARBA00004906"/>
    </source>
</evidence>
<keyword evidence="14" id="KW-1185">Reference proteome</keyword>
<dbReference type="InterPro" id="IPR011705">
    <property type="entry name" value="BACK"/>
</dbReference>
<keyword evidence="5" id="KW-0132">Cell division</keyword>
<evidence type="ECO:0000256" key="7">
    <source>
        <dbReference type="ARBA" id="ARBA00022776"/>
    </source>
</evidence>
<dbReference type="Proteomes" id="UP001176940">
    <property type="component" value="Unassembled WGS sequence"/>
</dbReference>
<accession>A0ABN9M6A8</accession>
<evidence type="ECO:0000259" key="12">
    <source>
        <dbReference type="PROSITE" id="PS50097"/>
    </source>
</evidence>